<dbReference type="InterPro" id="IPR001394">
    <property type="entry name" value="Peptidase_C19_UCH"/>
</dbReference>
<dbReference type="Pfam" id="PF00443">
    <property type="entry name" value="UCH"/>
    <property type="match status" value="1"/>
</dbReference>
<feature type="domain" description="USP" evidence="8">
    <location>
        <begin position="6"/>
        <end position="331"/>
    </location>
</feature>
<dbReference type="PANTHER" id="PTHR24006:SF888">
    <property type="entry name" value="UBIQUITIN CARBOXYL-TERMINAL HYDROLASE 30"/>
    <property type="match status" value="1"/>
</dbReference>
<evidence type="ECO:0000256" key="2">
    <source>
        <dbReference type="ARBA" id="ARBA00009085"/>
    </source>
</evidence>
<keyword evidence="6 7" id="KW-0788">Thiol protease</keyword>
<proteinExistence type="inferred from homology"/>
<name>A0A836LBC8_9TRYP</name>
<keyword evidence="4 7" id="KW-0833">Ubl conjugation pathway</keyword>
<dbReference type="OrthoDB" id="289038at2759"/>
<dbReference type="Proteomes" id="UP000674318">
    <property type="component" value="Unassembled WGS sequence"/>
</dbReference>
<dbReference type="InterPro" id="IPR050164">
    <property type="entry name" value="Peptidase_C19"/>
</dbReference>
<keyword evidence="10" id="KW-1185">Reference proteome</keyword>
<dbReference type="InterPro" id="IPR038765">
    <property type="entry name" value="Papain-like_cys_pep_sf"/>
</dbReference>
<evidence type="ECO:0000256" key="4">
    <source>
        <dbReference type="ARBA" id="ARBA00022786"/>
    </source>
</evidence>
<dbReference type="InterPro" id="IPR018200">
    <property type="entry name" value="USP_CS"/>
</dbReference>
<organism evidence="9 10">
    <name type="scientific">Porcisia hertigi</name>
    <dbReference type="NCBI Taxonomy" id="2761500"/>
    <lineage>
        <taxon>Eukaryota</taxon>
        <taxon>Discoba</taxon>
        <taxon>Euglenozoa</taxon>
        <taxon>Kinetoplastea</taxon>
        <taxon>Metakinetoplastina</taxon>
        <taxon>Trypanosomatida</taxon>
        <taxon>Trypanosomatidae</taxon>
        <taxon>Leishmaniinae</taxon>
        <taxon>Porcisia</taxon>
    </lineage>
</organism>
<dbReference type="Gene3D" id="3.90.70.10">
    <property type="entry name" value="Cysteine proteinases"/>
    <property type="match status" value="1"/>
</dbReference>
<dbReference type="GO" id="GO:0005829">
    <property type="term" value="C:cytosol"/>
    <property type="evidence" value="ECO:0007669"/>
    <property type="project" value="TreeGrafter"/>
</dbReference>
<evidence type="ECO:0000259" key="8">
    <source>
        <dbReference type="PROSITE" id="PS50235"/>
    </source>
</evidence>
<dbReference type="AlphaFoldDB" id="A0A836LBC8"/>
<evidence type="ECO:0000256" key="7">
    <source>
        <dbReference type="RuleBase" id="RU366025"/>
    </source>
</evidence>
<dbReference type="GO" id="GO:0004843">
    <property type="term" value="F:cysteine-type deubiquitinase activity"/>
    <property type="evidence" value="ECO:0007669"/>
    <property type="project" value="UniProtKB-UniRule"/>
</dbReference>
<evidence type="ECO:0000313" key="10">
    <source>
        <dbReference type="Proteomes" id="UP000674318"/>
    </source>
</evidence>
<evidence type="ECO:0000256" key="1">
    <source>
        <dbReference type="ARBA" id="ARBA00000707"/>
    </source>
</evidence>
<comment type="catalytic activity">
    <reaction evidence="1 7">
        <text>Thiol-dependent hydrolysis of ester, thioester, amide, peptide and isopeptide bonds formed by the C-terminal Gly of ubiquitin (a 76-residue protein attached to proteins as an intracellular targeting signal).</text>
        <dbReference type="EC" id="3.4.19.12"/>
    </reaction>
</comment>
<evidence type="ECO:0000313" key="9">
    <source>
        <dbReference type="EMBL" id="KAG5494138.1"/>
    </source>
</evidence>
<dbReference type="PROSITE" id="PS50235">
    <property type="entry name" value="USP_3"/>
    <property type="match status" value="1"/>
</dbReference>
<dbReference type="EC" id="3.4.19.12" evidence="7"/>
<reference evidence="9 10" key="1">
    <citation type="submission" date="2021-02" db="EMBL/GenBank/DDBJ databases">
        <title>Porcisia hertigi Genome sequencing and assembly.</title>
        <authorList>
            <person name="Almutairi H."/>
            <person name="Gatherer D."/>
        </authorList>
    </citation>
    <scope>NUCLEOTIDE SEQUENCE [LARGE SCALE GENOMIC DNA]</scope>
    <source>
        <strain evidence="9 10">C119</strain>
    </source>
</reference>
<dbReference type="RefSeq" id="XP_067754173.1">
    <property type="nucleotide sequence ID" value="XM_067898016.1"/>
</dbReference>
<comment type="caution">
    <text evidence="9">The sequence shown here is derived from an EMBL/GenBank/DDBJ whole genome shotgun (WGS) entry which is preliminary data.</text>
</comment>
<evidence type="ECO:0000256" key="3">
    <source>
        <dbReference type="ARBA" id="ARBA00022670"/>
    </source>
</evidence>
<evidence type="ECO:0000256" key="5">
    <source>
        <dbReference type="ARBA" id="ARBA00022801"/>
    </source>
</evidence>
<comment type="similarity">
    <text evidence="2 7">Belongs to the peptidase C19 family.</text>
</comment>
<dbReference type="PANTHER" id="PTHR24006">
    <property type="entry name" value="UBIQUITIN CARBOXYL-TERMINAL HYDROLASE"/>
    <property type="match status" value="1"/>
</dbReference>
<gene>
    <name evidence="9" type="ORF">JKF63_01973</name>
</gene>
<keyword evidence="3 7" id="KW-0645">Protease</keyword>
<dbReference type="GeneID" id="94288093"/>
<dbReference type="SUPFAM" id="SSF54001">
    <property type="entry name" value="Cysteine proteinases"/>
    <property type="match status" value="1"/>
</dbReference>
<sequence>MRSGYVGIYNQGSTCYLNSVIQALYHLPVFRTQIFNLPDVEKGSVALALRDVFAQLEMRNRDITTTELTKAFGWSAQEAAVQHDVHELMQQLFDSLETTLKETPQKDMIRDLFGGSMIYRSRAVDGAEYLSDRLEDFYDVELVVQNKQNIGESLREFSSGERIEGVLIELTSGADPTPHTIERSQYFLDCPKVLLVHPNRVAFDMETYELVTLRHVWSFDPNLSLTNFVVDHNTLHLDMESREKWKGISHRTHLGANYSLRSILTHAGDATIGHYYVYVNFDGEWVRFNDEVVESATEEEVLKSAFGGQAIQSRYRLFDNERASLLVYVNDDIKDSLLEETPPPSAIVELGRHIQEERTKKQETRRVNYFLCDQSVVDVLDGVYGASNRLQREMSVHFLPGQDECAALITAAAKELQVAPGQIRIFGWYDEGLFPWAAANFIGHPHHSPFYSTLFVDVLPAAEAVDYAAEEDAAAPMAVAEPFIAFLRRCESRHDSNVPVTIIRSRAELKARLPRDAIVYRYHSEPKCLDPVTSADRLLCGANLIYTHHRSYKDVVNAYLKQRRLVRTKVFLYDDYTGKQTEVFEIQVLESTSYPALQAGLYEKMIESKKVLPLPPSHEHVAFFKGNDKANYAFAMPMAAFSIHWNKCDHTLRDVWGFVQREHRIVMTILPMPLQKIDLRVLVTYNGGYSVMPHVYLPVRDGNVTFRELLELLLQQLGSCLPACDAAAYSEQLNGRGRYLRLLRIRRGELVEVAEELDTSINHESHDEIVLDRLTPARPGFALVNVLFCRRRSGEYYFGLPTNINVNTSFQEQGDVLLRRIIQKLNYPDEEEAVKKWILCVMNVRSRKTRTASKKEVLADLLREVGGAPFVFVVDRPLCLHLDGVEEENHRVESIVIKSTSKTDLSAV</sequence>
<dbReference type="PROSITE" id="PS00973">
    <property type="entry name" value="USP_2"/>
    <property type="match status" value="1"/>
</dbReference>
<keyword evidence="5 7" id="KW-0378">Hydrolase</keyword>
<dbReference type="GO" id="GO:0006508">
    <property type="term" value="P:proteolysis"/>
    <property type="evidence" value="ECO:0007669"/>
    <property type="project" value="UniProtKB-KW"/>
</dbReference>
<dbReference type="GO" id="GO:0005634">
    <property type="term" value="C:nucleus"/>
    <property type="evidence" value="ECO:0007669"/>
    <property type="project" value="TreeGrafter"/>
</dbReference>
<dbReference type="KEGG" id="phet:94288093"/>
<evidence type="ECO:0000256" key="6">
    <source>
        <dbReference type="ARBA" id="ARBA00022807"/>
    </source>
</evidence>
<dbReference type="PROSITE" id="PS00972">
    <property type="entry name" value="USP_1"/>
    <property type="match status" value="1"/>
</dbReference>
<dbReference type="InterPro" id="IPR028889">
    <property type="entry name" value="USP"/>
</dbReference>
<protein>
    <recommendedName>
        <fullName evidence="7">Ubiquitin carboxyl-terminal hydrolase</fullName>
        <ecNumber evidence="7">3.4.19.12</ecNumber>
    </recommendedName>
</protein>
<accession>A0A836LBC8</accession>
<dbReference type="GO" id="GO:0016579">
    <property type="term" value="P:protein deubiquitination"/>
    <property type="evidence" value="ECO:0007669"/>
    <property type="project" value="InterPro"/>
</dbReference>
<dbReference type="EMBL" id="JAFJZO010000034">
    <property type="protein sequence ID" value="KAG5494138.1"/>
    <property type="molecule type" value="Genomic_DNA"/>
</dbReference>